<reference evidence="2 3" key="1">
    <citation type="submission" date="2019-03" db="EMBL/GenBank/DDBJ databases">
        <title>Metabolic potential of uncultured bacteria and archaea associated with petroleum seepage in deep-sea sediments.</title>
        <authorList>
            <person name="Dong X."/>
            <person name="Hubert C."/>
        </authorList>
    </citation>
    <scope>NUCLEOTIDE SEQUENCE [LARGE SCALE GENOMIC DNA]</scope>
    <source>
        <strain evidence="2">E29_bin52</strain>
    </source>
</reference>
<comment type="caution">
    <text evidence="2">The sequence shown here is derived from an EMBL/GenBank/DDBJ whole genome shotgun (WGS) entry which is preliminary data.</text>
</comment>
<organism evidence="2 3">
    <name type="scientific">Aerophobetes bacterium</name>
    <dbReference type="NCBI Taxonomy" id="2030807"/>
    <lineage>
        <taxon>Bacteria</taxon>
        <taxon>Candidatus Aerophobota</taxon>
    </lineage>
</organism>
<dbReference type="AlphaFoldDB" id="A0A523W2B8"/>
<gene>
    <name evidence="2" type="ORF">E3J48_05925</name>
</gene>
<accession>A0A523W2B8</accession>
<evidence type="ECO:0000313" key="2">
    <source>
        <dbReference type="EMBL" id="TET61163.1"/>
    </source>
</evidence>
<dbReference type="EMBL" id="SOIZ01000263">
    <property type="protein sequence ID" value="TET61163.1"/>
    <property type="molecule type" value="Genomic_DNA"/>
</dbReference>
<proteinExistence type="predicted"/>
<evidence type="ECO:0000313" key="3">
    <source>
        <dbReference type="Proteomes" id="UP000319130"/>
    </source>
</evidence>
<feature type="region of interest" description="Disordered" evidence="1">
    <location>
        <begin position="37"/>
        <end position="81"/>
    </location>
</feature>
<sequence length="81" mass="9191">MNIVLNLKESQLGDVLEVLGKVGGTVDIVINIKEEEPEKKVSGLTPSTDESMEKEEEEKEEEEKKEEEKEAKEEASEETIW</sequence>
<dbReference type="Proteomes" id="UP000319130">
    <property type="component" value="Unassembled WGS sequence"/>
</dbReference>
<protein>
    <submittedName>
        <fullName evidence="2">Uncharacterized protein</fullName>
    </submittedName>
</protein>
<name>A0A523W2B8_UNCAE</name>
<feature type="compositionally biased region" description="Acidic residues" evidence="1">
    <location>
        <begin position="50"/>
        <end position="65"/>
    </location>
</feature>
<evidence type="ECO:0000256" key="1">
    <source>
        <dbReference type="SAM" id="MobiDB-lite"/>
    </source>
</evidence>